<dbReference type="InterPro" id="IPR039420">
    <property type="entry name" value="WalR-like"/>
</dbReference>
<feature type="modified residue" description="4-aspartylphosphate" evidence="6">
    <location>
        <position position="55"/>
    </location>
</feature>
<dbReference type="OrthoDB" id="3197131at2"/>
<dbReference type="GO" id="GO:0000976">
    <property type="term" value="F:transcription cis-regulatory region binding"/>
    <property type="evidence" value="ECO:0007669"/>
    <property type="project" value="TreeGrafter"/>
</dbReference>
<dbReference type="EMBL" id="BJMD01000022">
    <property type="protein sequence ID" value="GEB20533.1"/>
    <property type="molecule type" value="Genomic_DNA"/>
</dbReference>
<dbReference type="PANTHER" id="PTHR48111:SF4">
    <property type="entry name" value="DNA-BINDING DUAL TRANSCRIPTIONAL REGULATOR OMPR"/>
    <property type="match status" value="1"/>
</dbReference>
<dbReference type="SMART" id="SM00862">
    <property type="entry name" value="Trans_reg_C"/>
    <property type="match status" value="1"/>
</dbReference>
<dbReference type="SUPFAM" id="SSF46894">
    <property type="entry name" value="C-terminal effector domain of the bipartite response regulators"/>
    <property type="match status" value="1"/>
</dbReference>
<dbReference type="PANTHER" id="PTHR48111">
    <property type="entry name" value="REGULATOR OF RPOS"/>
    <property type="match status" value="1"/>
</dbReference>
<dbReference type="GO" id="GO:0032993">
    <property type="term" value="C:protein-DNA complex"/>
    <property type="evidence" value="ECO:0007669"/>
    <property type="project" value="TreeGrafter"/>
</dbReference>
<evidence type="ECO:0000256" key="5">
    <source>
        <dbReference type="ARBA" id="ARBA00023163"/>
    </source>
</evidence>
<keyword evidence="3" id="KW-0805">Transcription regulation</keyword>
<protein>
    <submittedName>
        <fullName evidence="10">Putative sensory transduction protein</fullName>
    </submittedName>
</protein>
<dbReference type="Pfam" id="PF00072">
    <property type="entry name" value="Response_reg"/>
    <property type="match status" value="1"/>
</dbReference>
<evidence type="ECO:0000259" key="8">
    <source>
        <dbReference type="PROSITE" id="PS50110"/>
    </source>
</evidence>
<feature type="domain" description="Response regulatory" evidence="8">
    <location>
        <begin position="6"/>
        <end position="119"/>
    </location>
</feature>
<dbReference type="SUPFAM" id="SSF52172">
    <property type="entry name" value="CheY-like"/>
    <property type="match status" value="1"/>
</dbReference>
<keyword evidence="1 6" id="KW-0597">Phosphoprotein</keyword>
<dbReference type="GO" id="GO:0000156">
    <property type="term" value="F:phosphorelay response regulator activity"/>
    <property type="evidence" value="ECO:0007669"/>
    <property type="project" value="TreeGrafter"/>
</dbReference>
<dbReference type="FunFam" id="3.40.50.2300:FF:000001">
    <property type="entry name" value="DNA-binding response regulator PhoB"/>
    <property type="match status" value="1"/>
</dbReference>
<dbReference type="Gene3D" id="1.10.10.10">
    <property type="entry name" value="Winged helix-like DNA-binding domain superfamily/Winged helix DNA-binding domain"/>
    <property type="match status" value="1"/>
</dbReference>
<dbReference type="InterPro" id="IPR001789">
    <property type="entry name" value="Sig_transdc_resp-reg_receiver"/>
</dbReference>
<dbReference type="PROSITE" id="PS51755">
    <property type="entry name" value="OMPR_PHOB"/>
    <property type="match status" value="1"/>
</dbReference>
<gene>
    <name evidence="10" type="ORF">AAU01_32880</name>
</gene>
<accession>A0A4Y3NH47</accession>
<dbReference type="Pfam" id="PF00486">
    <property type="entry name" value="Trans_reg_C"/>
    <property type="match status" value="1"/>
</dbReference>
<dbReference type="InterPro" id="IPR016032">
    <property type="entry name" value="Sig_transdc_resp-reg_C-effctor"/>
</dbReference>
<dbReference type="Gene3D" id="6.10.250.690">
    <property type="match status" value="1"/>
</dbReference>
<proteinExistence type="predicted"/>
<evidence type="ECO:0000256" key="3">
    <source>
        <dbReference type="ARBA" id="ARBA00023015"/>
    </source>
</evidence>
<keyword evidence="11" id="KW-1185">Reference proteome</keyword>
<evidence type="ECO:0000256" key="4">
    <source>
        <dbReference type="ARBA" id="ARBA00023125"/>
    </source>
</evidence>
<reference evidence="10 11" key="1">
    <citation type="submission" date="2019-06" db="EMBL/GenBank/DDBJ databases">
        <title>Whole genome shotgun sequence of Paenarthrobacter aurescens NBRC 12136.</title>
        <authorList>
            <person name="Hosoyama A."/>
            <person name="Uohara A."/>
            <person name="Ohji S."/>
            <person name="Ichikawa N."/>
        </authorList>
    </citation>
    <scope>NUCLEOTIDE SEQUENCE [LARGE SCALE GENOMIC DNA]</scope>
    <source>
        <strain evidence="10 11">NBRC 12136</strain>
    </source>
</reference>
<dbReference type="InterPro" id="IPR001867">
    <property type="entry name" value="OmpR/PhoB-type_DNA-bd"/>
</dbReference>
<evidence type="ECO:0000313" key="10">
    <source>
        <dbReference type="EMBL" id="GEB20533.1"/>
    </source>
</evidence>
<dbReference type="SMART" id="SM00448">
    <property type="entry name" value="REC"/>
    <property type="match status" value="1"/>
</dbReference>
<evidence type="ECO:0000256" key="7">
    <source>
        <dbReference type="PROSITE-ProRule" id="PRU01091"/>
    </source>
</evidence>
<dbReference type="AlphaFoldDB" id="A0A4Y3NH47"/>
<evidence type="ECO:0000313" key="11">
    <source>
        <dbReference type="Proteomes" id="UP000317715"/>
    </source>
</evidence>
<dbReference type="InterPro" id="IPR036388">
    <property type="entry name" value="WH-like_DNA-bd_sf"/>
</dbReference>
<sequence>MSEARVGLVIEDDQDIRELVRVVLSQAGFDVHVASTGSAGVTSARELNPDVITLDLGLPDIDGFEVARQIRKSSDAYIIMLTARAEELDTLMGLEAGGDDYLTKPFRPRELRARVEAMMRRPRASSESKSVAAEEVDPEVSHNGLAVSAGSRTAVLNGTELKLTRTEFDLLLALLETGRIVRTKADLARRLRNEPYDVGSYVSDADERAVEVHMGNLRKKLGDSIQAPRWLETVRGVGYRLAPANNN</sequence>
<evidence type="ECO:0000259" key="9">
    <source>
        <dbReference type="PROSITE" id="PS51755"/>
    </source>
</evidence>
<dbReference type="RefSeq" id="WP_141285372.1">
    <property type="nucleotide sequence ID" value="NZ_BAAAWK010000001.1"/>
</dbReference>
<dbReference type="GO" id="GO:0006355">
    <property type="term" value="P:regulation of DNA-templated transcription"/>
    <property type="evidence" value="ECO:0007669"/>
    <property type="project" value="InterPro"/>
</dbReference>
<keyword evidence="5" id="KW-0804">Transcription</keyword>
<comment type="caution">
    <text evidence="10">The sequence shown here is derived from an EMBL/GenBank/DDBJ whole genome shotgun (WGS) entry which is preliminary data.</text>
</comment>
<dbReference type="InterPro" id="IPR011006">
    <property type="entry name" value="CheY-like_superfamily"/>
</dbReference>
<feature type="domain" description="OmpR/PhoB-type" evidence="9">
    <location>
        <begin position="137"/>
        <end position="243"/>
    </location>
</feature>
<dbReference type="CDD" id="cd17574">
    <property type="entry name" value="REC_OmpR"/>
    <property type="match status" value="1"/>
</dbReference>
<dbReference type="GO" id="GO:0005829">
    <property type="term" value="C:cytosol"/>
    <property type="evidence" value="ECO:0007669"/>
    <property type="project" value="TreeGrafter"/>
</dbReference>
<evidence type="ECO:0000256" key="1">
    <source>
        <dbReference type="ARBA" id="ARBA00022553"/>
    </source>
</evidence>
<evidence type="ECO:0000256" key="2">
    <source>
        <dbReference type="ARBA" id="ARBA00023012"/>
    </source>
</evidence>
<evidence type="ECO:0000256" key="6">
    <source>
        <dbReference type="PROSITE-ProRule" id="PRU00169"/>
    </source>
</evidence>
<name>A0A4Y3NH47_PAEAU</name>
<dbReference type="GeneID" id="97300055"/>
<dbReference type="Proteomes" id="UP000317715">
    <property type="component" value="Unassembled WGS sequence"/>
</dbReference>
<dbReference type="PROSITE" id="PS50110">
    <property type="entry name" value="RESPONSE_REGULATORY"/>
    <property type="match status" value="1"/>
</dbReference>
<dbReference type="CDD" id="cd00383">
    <property type="entry name" value="trans_reg_C"/>
    <property type="match status" value="1"/>
</dbReference>
<organism evidence="10 11">
    <name type="scientific">Paenarthrobacter aurescens</name>
    <name type="common">Arthrobacter aurescens</name>
    <dbReference type="NCBI Taxonomy" id="43663"/>
    <lineage>
        <taxon>Bacteria</taxon>
        <taxon>Bacillati</taxon>
        <taxon>Actinomycetota</taxon>
        <taxon>Actinomycetes</taxon>
        <taxon>Micrococcales</taxon>
        <taxon>Micrococcaceae</taxon>
        <taxon>Paenarthrobacter</taxon>
    </lineage>
</organism>
<keyword evidence="2" id="KW-0902">Two-component regulatory system</keyword>
<feature type="DNA-binding region" description="OmpR/PhoB-type" evidence="7">
    <location>
        <begin position="137"/>
        <end position="243"/>
    </location>
</feature>
<dbReference type="Gene3D" id="3.40.50.2300">
    <property type="match status" value="1"/>
</dbReference>
<keyword evidence="4 7" id="KW-0238">DNA-binding</keyword>